<feature type="compositionally biased region" description="Basic residues" evidence="2">
    <location>
        <begin position="10"/>
        <end position="26"/>
    </location>
</feature>
<feature type="domain" description="Helix-hairpin-helix DNA-binding motif class 1" evidence="3">
    <location>
        <begin position="176"/>
        <end position="195"/>
    </location>
</feature>
<dbReference type="SUPFAM" id="SSF81585">
    <property type="entry name" value="PsbU/PolX domain-like"/>
    <property type="match status" value="1"/>
</dbReference>
<name>A0ABD1EKM0_HYPHA</name>
<evidence type="ECO:0000256" key="2">
    <source>
        <dbReference type="SAM" id="MobiDB-lite"/>
    </source>
</evidence>
<dbReference type="InterPro" id="IPR051675">
    <property type="entry name" value="Endo/Exo/Phosphatase_dom_1"/>
</dbReference>
<dbReference type="Gene3D" id="3.60.10.10">
    <property type="entry name" value="Endonuclease/exonuclease/phosphatase"/>
    <property type="match status" value="1"/>
</dbReference>
<dbReference type="Proteomes" id="UP001566132">
    <property type="component" value="Unassembled WGS sequence"/>
</dbReference>
<reference evidence="4 5" key="1">
    <citation type="submission" date="2024-05" db="EMBL/GenBank/DDBJ databases">
        <title>Genetic variation in Jamaican populations of the coffee berry borer (Hypothenemus hampei).</title>
        <authorList>
            <person name="Errbii M."/>
            <person name="Myrie A."/>
        </authorList>
    </citation>
    <scope>NUCLEOTIDE SEQUENCE [LARGE SCALE GENOMIC DNA]</scope>
    <source>
        <strain evidence="4">JA-Hopewell-2020-01-JO</strain>
        <tissue evidence="4">Whole body</tissue>
    </source>
</reference>
<protein>
    <recommendedName>
        <fullName evidence="1">Endonuclease/exonuclease/phosphatase family domain-containing protein 1</fullName>
    </recommendedName>
</protein>
<accession>A0ABD1EKM0</accession>
<dbReference type="PANTHER" id="PTHR21180">
    <property type="entry name" value="ENDONUCLEASE/EXONUCLEASE/PHOSPHATASE FAMILY DOMAIN-CONTAINING PROTEIN 1"/>
    <property type="match status" value="1"/>
</dbReference>
<dbReference type="AlphaFoldDB" id="A0ABD1EKM0"/>
<dbReference type="PANTHER" id="PTHR21180:SF32">
    <property type="entry name" value="ENDONUCLEASE_EXONUCLEASE_PHOSPHATASE FAMILY DOMAIN-CONTAINING PROTEIN 1"/>
    <property type="match status" value="1"/>
</dbReference>
<organism evidence="4 5">
    <name type="scientific">Hypothenemus hampei</name>
    <name type="common">Coffee berry borer</name>
    <dbReference type="NCBI Taxonomy" id="57062"/>
    <lineage>
        <taxon>Eukaryota</taxon>
        <taxon>Metazoa</taxon>
        <taxon>Ecdysozoa</taxon>
        <taxon>Arthropoda</taxon>
        <taxon>Hexapoda</taxon>
        <taxon>Insecta</taxon>
        <taxon>Pterygota</taxon>
        <taxon>Neoptera</taxon>
        <taxon>Endopterygota</taxon>
        <taxon>Coleoptera</taxon>
        <taxon>Polyphaga</taxon>
        <taxon>Cucujiformia</taxon>
        <taxon>Curculionidae</taxon>
        <taxon>Scolytinae</taxon>
        <taxon>Hypothenemus</taxon>
    </lineage>
</organism>
<dbReference type="Gene3D" id="1.10.150.320">
    <property type="entry name" value="Photosystem II 12 kDa extrinsic protein"/>
    <property type="match status" value="2"/>
</dbReference>
<feature type="domain" description="Helix-hairpin-helix DNA-binding motif class 1" evidence="3">
    <location>
        <begin position="52"/>
        <end position="71"/>
    </location>
</feature>
<evidence type="ECO:0000313" key="5">
    <source>
        <dbReference type="Proteomes" id="UP001566132"/>
    </source>
</evidence>
<dbReference type="InterPro" id="IPR010994">
    <property type="entry name" value="RuvA_2-like"/>
</dbReference>
<keyword evidence="5" id="KW-1185">Reference proteome</keyword>
<dbReference type="InterPro" id="IPR003583">
    <property type="entry name" value="Hlx-hairpin-Hlx_DNA-bd_motif"/>
</dbReference>
<sequence>MGNHASLPTVRKKSSHSFKRKSHKRNLSHTFTLPDVQEVDMQLININSATEEELMTLPGVNREIAKNIVEYRKAIGRYRKVEDLALVKGIGADKLDFIRPEICVLTRRNQSRNSSRAPSFDSLRSNESKSLSRFNKTLDINTATVFELQSIPGVTQEIAACIVTRRNKKGKYNKLNELLKIKGINRVRLDHIAQYLNAPSDIDAVSESSTVIAETQTNGLMLMPYINGNNYSAQCNGHIPMNGTSTMDVFDLLSTYSPRPTLSEIFKYERNGEPALRIGSWNLDDLTMDKASNLGIKEVICMTILEHGISLLAVQGVNDVFALKAICDELNKPTLKRVSQWQANSQDWSYCMLDIPGAHLAFLFDTIKPVPIDMITLIEGPSASKDYCDMIVGEFKIGQTKAQIVNMSIKKWANFKILNDKFDNLFEDQYVERIITCMDFSRCEDIQDPLTLEGMIPVFPSDTVTCFQTDCTVNHTANISTNGRFERFLTGHKNVVNKGLTHLAIPKGWSWNGPVSPNLPIWVELFVKSKNDLDVI</sequence>
<evidence type="ECO:0000256" key="1">
    <source>
        <dbReference type="ARBA" id="ARBA00015260"/>
    </source>
</evidence>
<dbReference type="InterPro" id="IPR036691">
    <property type="entry name" value="Endo/exonu/phosph_ase_sf"/>
</dbReference>
<dbReference type="Pfam" id="PF12836">
    <property type="entry name" value="HHH_3"/>
    <property type="match status" value="2"/>
</dbReference>
<proteinExistence type="predicted"/>
<dbReference type="SUPFAM" id="SSF47781">
    <property type="entry name" value="RuvA domain 2-like"/>
    <property type="match status" value="1"/>
</dbReference>
<feature type="region of interest" description="Disordered" evidence="2">
    <location>
        <begin position="1"/>
        <end position="26"/>
    </location>
</feature>
<evidence type="ECO:0000259" key="3">
    <source>
        <dbReference type="SMART" id="SM00278"/>
    </source>
</evidence>
<gene>
    <name evidence="4" type="ORF">ABEB36_008019</name>
</gene>
<dbReference type="SMART" id="SM00278">
    <property type="entry name" value="HhH1"/>
    <property type="match status" value="3"/>
</dbReference>
<dbReference type="EMBL" id="JBDJPC010000006">
    <property type="protein sequence ID" value="KAL1496981.1"/>
    <property type="molecule type" value="Genomic_DNA"/>
</dbReference>
<feature type="domain" description="Helix-hairpin-helix DNA-binding motif class 1" evidence="3">
    <location>
        <begin position="146"/>
        <end position="165"/>
    </location>
</feature>
<evidence type="ECO:0000313" key="4">
    <source>
        <dbReference type="EMBL" id="KAL1496981.1"/>
    </source>
</evidence>
<comment type="caution">
    <text evidence="4">The sequence shown here is derived from an EMBL/GenBank/DDBJ whole genome shotgun (WGS) entry which is preliminary data.</text>
</comment>